<protein>
    <submittedName>
        <fullName evidence="1">Uncharacterized protein</fullName>
    </submittedName>
</protein>
<dbReference type="EMBL" id="LAZR01053180">
    <property type="protein sequence ID" value="KKK81309.1"/>
    <property type="molecule type" value="Genomic_DNA"/>
</dbReference>
<proteinExistence type="predicted"/>
<sequence length="46" mass="5297">MPIITGPQLDEIAEQCRKWYLSTRAMLLEALEEGYPYGSRPQSPQE</sequence>
<dbReference type="AlphaFoldDB" id="A0A0F9AS88"/>
<gene>
    <name evidence="1" type="ORF">LCGC14_2814760</name>
</gene>
<name>A0A0F9AS88_9ZZZZ</name>
<reference evidence="1" key="1">
    <citation type="journal article" date="2015" name="Nature">
        <title>Complex archaea that bridge the gap between prokaryotes and eukaryotes.</title>
        <authorList>
            <person name="Spang A."/>
            <person name="Saw J.H."/>
            <person name="Jorgensen S.L."/>
            <person name="Zaremba-Niedzwiedzka K."/>
            <person name="Martijn J."/>
            <person name="Lind A.E."/>
            <person name="van Eijk R."/>
            <person name="Schleper C."/>
            <person name="Guy L."/>
            <person name="Ettema T.J."/>
        </authorList>
    </citation>
    <scope>NUCLEOTIDE SEQUENCE</scope>
</reference>
<accession>A0A0F9AS88</accession>
<organism evidence="1">
    <name type="scientific">marine sediment metagenome</name>
    <dbReference type="NCBI Taxonomy" id="412755"/>
    <lineage>
        <taxon>unclassified sequences</taxon>
        <taxon>metagenomes</taxon>
        <taxon>ecological metagenomes</taxon>
    </lineage>
</organism>
<evidence type="ECO:0000313" key="1">
    <source>
        <dbReference type="EMBL" id="KKK81309.1"/>
    </source>
</evidence>
<feature type="non-terminal residue" evidence="1">
    <location>
        <position position="46"/>
    </location>
</feature>
<comment type="caution">
    <text evidence="1">The sequence shown here is derived from an EMBL/GenBank/DDBJ whole genome shotgun (WGS) entry which is preliminary data.</text>
</comment>